<dbReference type="InterPro" id="IPR000620">
    <property type="entry name" value="EamA_dom"/>
</dbReference>
<accession>A0A318EE48</accession>
<feature type="domain" description="EamA" evidence="6">
    <location>
        <begin position="7"/>
        <end position="138"/>
    </location>
</feature>
<dbReference type="InterPro" id="IPR037185">
    <property type="entry name" value="EmrE-like"/>
</dbReference>
<evidence type="ECO:0000256" key="3">
    <source>
        <dbReference type="ARBA" id="ARBA00022989"/>
    </source>
</evidence>
<feature type="transmembrane region" description="Helical" evidence="5">
    <location>
        <begin position="179"/>
        <end position="198"/>
    </location>
</feature>
<comment type="subcellular location">
    <subcellularLocation>
        <location evidence="1">Membrane</location>
        <topology evidence="1">Multi-pass membrane protein</topology>
    </subcellularLocation>
</comment>
<dbReference type="RefSeq" id="WP_170123977.1">
    <property type="nucleotide sequence ID" value="NZ_CAKZQT010000022.1"/>
</dbReference>
<protein>
    <submittedName>
        <fullName evidence="7">Drug/metabolite transporter (DMT)-like permease</fullName>
    </submittedName>
</protein>
<dbReference type="PROSITE" id="PS51257">
    <property type="entry name" value="PROKAR_LIPOPROTEIN"/>
    <property type="match status" value="1"/>
</dbReference>
<evidence type="ECO:0000256" key="1">
    <source>
        <dbReference type="ARBA" id="ARBA00004141"/>
    </source>
</evidence>
<dbReference type="PANTHER" id="PTHR22911:SF6">
    <property type="entry name" value="SOLUTE CARRIER FAMILY 35 MEMBER G1"/>
    <property type="match status" value="1"/>
</dbReference>
<reference evidence="7 8" key="1">
    <citation type="submission" date="2018-04" db="EMBL/GenBank/DDBJ databases">
        <title>Genomic Encyclopedia of Type Strains, Phase IV (KMG-IV): sequencing the most valuable type-strain genomes for metagenomic binning, comparative biology and taxonomic classification.</title>
        <authorList>
            <person name="Goeker M."/>
        </authorList>
    </citation>
    <scope>NUCLEOTIDE SEQUENCE [LARGE SCALE GENOMIC DNA]</scope>
    <source>
        <strain evidence="7 8">DSM 104150</strain>
    </source>
</reference>
<evidence type="ECO:0000256" key="5">
    <source>
        <dbReference type="SAM" id="Phobius"/>
    </source>
</evidence>
<feature type="transmembrane region" description="Helical" evidence="5">
    <location>
        <begin position="67"/>
        <end position="88"/>
    </location>
</feature>
<dbReference type="AlphaFoldDB" id="A0A318EE48"/>
<keyword evidence="2 5" id="KW-0812">Transmembrane</keyword>
<feature type="transmembrane region" description="Helical" evidence="5">
    <location>
        <begin position="204"/>
        <end position="222"/>
    </location>
</feature>
<evidence type="ECO:0000313" key="8">
    <source>
        <dbReference type="Proteomes" id="UP000248330"/>
    </source>
</evidence>
<feature type="transmembrane region" description="Helical" evidence="5">
    <location>
        <begin position="94"/>
        <end position="115"/>
    </location>
</feature>
<comment type="caution">
    <text evidence="7">The sequence shown here is derived from an EMBL/GenBank/DDBJ whole genome shotgun (WGS) entry which is preliminary data.</text>
</comment>
<dbReference type="PANTHER" id="PTHR22911">
    <property type="entry name" value="ACYL-MALONYL CONDENSING ENZYME-RELATED"/>
    <property type="match status" value="1"/>
</dbReference>
<feature type="transmembrane region" description="Helical" evidence="5">
    <location>
        <begin position="148"/>
        <end position="167"/>
    </location>
</feature>
<dbReference type="EMBL" id="QICN01000004">
    <property type="protein sequence ID" value="PXV68493.1"/>
    <property type="molecule type" value="Genomic_DNA"/>
</dbReference>
<feature type="transmembrane region" description="Helical" evidence="5">
    <location>
        <begin position="234"/>
        <end position="255"/>
    </location>
</feature>
<sequence>MHHDLRRGALHALISATAFSAMGACIKQAAQTTPNELVVFVRCAVSLAILLPWLTRRSGAGIRTARLGGHLLRAGFGIASMYAFFYAIAHLPLAEAMLLTYSMPLWIPFIAWIWLRERPSPVVFPAAFIGLVGIGLITRPGLHPVDPFAALVGAASGLLAAGAMVSIRRLTDTEPATRVVFYFALLGTAIASVPLLWAWQPPSLQALGLLVAAGTLATFGQIHLTKAYSCAPAALVGPFTYVTVLLAAGIGWLVWDERLDHWSLLGAGLVIATCLLVTLAGRKPSMR</sequence>
<dbReference type="Pfam" id="PF00892">
    <property type="entry name" value="EamA"/>
    <property type="match status" value="2"/>
</dbReference>
<organism evidence="7 8">
    <name type="scientific">Sinimarinibacterium flocculans</name>
    <dbReference type="NCBI Taxonomy" id="985250"/>
    <lineage>
        <taxon>Bacteria</taxon>
        <taxon>Pseudomonadati</taxon>
        <taxon>Pseudomonadota</taxon>
        <taxon>Gammaproteobacteria</taxon>
        <taxon>Nevskiales</taxon>
        <taxon>Nevskiaceae</taxon>
        <taxon>Sinimarinibacterium</taxon>
    </lineage>
</organism>
<feature type="transmembrane region" description="Helical" evidence="5">
    <location>
        <begin position="122"/>
        <end position="142"/>
    </location>
</feature>
<feature type="domain" description="EamA" evidence="6">
    <location>
        <begin position="149"/>
        <end position="278"/>
    </location>
</feature>
<evidence type="ECO:0000313" key="7">
    <source>
        <dbReference type="EMBL" id="PXV68493.1"/>
    </source>
</evidence>
<evidence type="ECO:0000259" key="6">
    <source>
        <dbReference type="Pfam" id="PF00892"/>
    </source>
</evidence>
<feature type="transmembrane region" description="Helical" evidence="5">
    <location>
        <begin position="39"/>
        <end position="55"/>
    </location>
</feature>
<dbReference type="SUPFAM" id="SSF103481">
    <property type="entry name" value="Multidrug resistance efflux transporter EmrE"/>
    <property type="match status" value="2"/>
</dbReference>
<name>A0A318EE48_9GAMM</name>
<keyword evidence="3 5" id="KW-1133">Transmembrane helix</keyword>
<proteinExistence type="predicted"/>
<dbReference type="GO" id="GO:0016020">
    <property type="term" value="C:membrane"/>
    <property type="evidence" value="ECO:0007669"/>
    <property type="project" value="UniProtKB-SubCell"/>
</dbReference>
<evidence type="ECO:0000256" key="2">
    <source>
        <dbReference type="ARBA" id="ARBA00022692"/>
    </source>
</evidence>
<feature type="transmembrane region" description="Helical" evidence="5">
    <location>
        <begin position="261"/>
        <end position="281"/>
    </location>
</feature>
<evidence type="ECO:0000256" key="4">
    <source>
        <dbReference type="ARBA" id="ARBA00023136"/>
    </source>
</evidence>
<keyword evidence="8" id="KW-1185">Reference proteome</keyword>
<keyword evidence="4 5" id="KW-0472">Membrane</keyword>
<dbReference type="Proteomes" id="UP000248330">
    <property type="component" value="Unassembled WGS sequence"/>
</dbReference>
<gene>
    <name evidence="7" type="ORF">C8D93_104191</name>
</gene>